<comment type="subcellular location">
    <subcellularLocation>
        <location evidence="1">Membrane</location>
        <topology evidence="1">Multi-pass membrane protein</topology>
    </subcellularLocation>
</comment>
<feature type="chain" id="PRO_5019097672" description="Major facilitator superfamily (MFS) profile domain-containing protein" evidence="7">
    <location>
        <begin position="23"/>
        <end position="553"/>
    </location>
</feature>
<evidence type="ECO:0000256" key="2">
    <source>
        <dbReference type="ARBA" id="ARBA00005241"/>
    </source>
</evidence>
<dbReference type="Proteomes" id="UP000284657">
    <property type="component" value="Unassembled WGS sequence"/>
</dbReference>
<dbReference type="SUPFAM" id="SSF103473">
    <property type="entry name" value="MFS general substrate transporter"/>
    <property type="match status" value="1"/>
</dbReference>
<keyword evidence="4 6" id="KW-1133">Transmembrane helix</keyword>
<keyword evidence="3 6" id="KW-0812">Transmembrane</keyword>
<evidence type="ECO:0000313" key="9">
    <source>
        <dbReference type="EMBL" id="RLN47282.1"/>
    </source>
</evidence>
<dbReference type="GO" id="GO:0022857">
    <property type="term" value="F:transmembrane transporter activity"/>
    <property type="evidence" value="ECO:0007669"/>
    <property type="project" value="InterPro"/>
</dbReference>
<dbReference type="PANTHER" id="PTHR16172">
    <property type="entry name" value="MAJOR FACILITATOR SUPERFAMILY DOMAIN-CONTAINING PROTEIN 6-LIKE"/>
    <property type="match status" value="1"/>
</dbReference>
<dbReference type="EMBL" id="MBAD02002465">
    <property type="protein sequence ID" value="RLN47282.1"/>
    <property type="molecule type" value="Genomic_DNA"/>
</dbReference>
<evidence type="ECO:0000256" key="6">
    <source>
        <dbReference type="SAM" id="Phobius"/>
    </source>
</evidence>
<evidence type="ECO:0000256" key="5">
    <source>
        <dbReference type="ARBA" id="ARBA00023136"/>
    </source>
</evidence>
<feature type="transmembrane region" description="Helical" evidence="6">
    <location>
        <begin position="488"/>
        <end position="512"/>
    </location>
</feature>
<feature type="transmembrane region" description="Helical" evidence="6">
    <location>
        <begin position="458"/>
        <end position="482"/>
    </location>
</feature>
<organism evidence="9 10">
    <name type="scientific">Phytophthora kernoviae</name>
    <dbReference type="NCBI Taxonomy" id="325452"/>
    <lineage>
        <taxon>Eukaryota</taxon>
        <taxon>Sar</taxon>
        <taxon>Stramenopiles</taxon>
        <taxon>Oomycota</taxon>
        <taxon>Peronosporomycetes</taxon>
        <taxon>Peronosporales</taxon>
        <taxon>Peronosporaceae</taxon>
        <taxon>Phytophthora</taxon>
    </lineage>
</organism>
<proteinExistence type="inferred from homology"/>
<protein>
    <recommendedName>
        <fullName evidence="8">Major facilitator superfamily (MFS) profile domain-containing protein</fullName>
    </recommendedName>
</protein>
<accession>A0A421FN26</accession>
<feature type="transmembrane region" description="Helical" evidence="6">
    <location>
        <begin position="169"/>
        <end position="189"/>
    </location>
</feature>
<feature type="transmembrane region" description="Helical" evidence="6">
    <location>
        <begin position="365"/>
        <end position="385"/>
    </location>
</feature>
<feature type="transmembrane region" description="Helical" evidence="6">
    <location>
        <begin position="429"/>
        <end position="446"/>
    </location>
</feature>
<feature type="transmembrane region" description="Helical" evidence="6">
    <location>
        <begin position="138"/>
        <end position="157"/>
    </location>
</feature>
<feature type="transmembrane region" description="Helical" evidence="6">
    <location>
        <begin position="397"/>
        <end position="417"/>
    </location>
</feature>
<dbReference type="InterPro" id="IPR024989">
    <property type="entry name" value="MFS_assoc_dom"/>
</dbReference>
<name>A0A421FN26_9STRA</name>
<comment type="similarity">
    <text evidence="2">Belongs to the major facilitator superfamily. MFSD6 family.</text>
</comment>
<dbReference type="PANTHER" id="PTHR16172:SF41">
    <property type="entry name" value="MAJOR FACILITATOR SUPERFAMILY DOMAIN-CONTAINING PROTEIN 6-LIKE"/>
    <property type="match status" value="1"/>
</dbReference>
<dbReference type="GO" id="GO:0016020">
    <property type="term" value="C:membrane"/>
    <property type="evidence" value="ECO:0007669"/>
    <property type="project" value="UniProtKB-SubCell"/>
</dbReference>
<keyword evidence="5 6" id="KW-0472">Membrane</keyword>
<dbReference type="InterPro" id="IPR020846">
    <property type="entry name" value="MFS_dom"/>
</dbReference>
<feature type="transmembrane region" description="Helical" evidence="6">
    <location>
        <begin position="201"/>
        <end position="230"/>
    </location>
</feature>
<evidence type="ECO:0000256" key="4">
    <source>
        <dbReference type="ARBA" id="ARBA00022989"/>
    </source>
</evidence>
<dbReference type="PROSITE" id="PS50850">
    <property type="entry name" value="MFS"/>
    <property type="match status" value="1"/>
</dbReference>
<keyword evidence="7" id="KW-0732">Signal</keyword>
<evidence type="ECO:0000256" key="3">
    <source>
        <dbReference type="ARBA" id="ARBA00022692"/>
    </source>
</evidence>
<feature type="transmembrane region" description="Helical" evidence="6">
    <location>
        <begin position="333"/>
        <end position="359"/>
    </location>
</feature>
<evidence type="ECO:0000256" key="1">
    <source>
        <dbReference type="ARBA" id="ARBA00004141"/>
    </source>
</evidence>
<evidence type="ECO:0000313" key="10">
    <source>
        <dbReference type="Proteomes" id="UP000284657"/>
    </source>
</evidence>
<feature type="transmembrane region" description="Helical" evidence="6">
    <location>
        <begin position="282"/>
        <end position="305"/>
    </location>
</feature>
<sequence>MFYRRFVAHLLLFVHQVSRWLSEVTRHKNALDEPILATANTLHEVLFRTEGSVINAPDIANPQMLVVIAWNLLFAKKWARAIGILVGLNAFFFDIRVARTASALAQTYVKKDQLSTMGFRPGFLFDGGEAKELMPLKLLYVVHYFAFSMQTYLPIYFDTTAHFSKAQIGVLLSIPCICAIISPPIWGAIADGLHHQKLIHALCLVSAAFLFFSIQFVTSFPIMCAMVFIANFQTQPTFSLLDHAAMAWIERAGGDYGKQRLYGAAGYGAGGYFASVVASSLGIAWCFNMVLLLSSISLFLLVTYVPNFQHEAEHHEKGKLLKSLKAIMNQHDVLLLFVVVILAGIMGGLIDNFLFLYLFNMSGNNPHIVGVVIAVETISELPFFFHANKIFERFGTARCIAISLIAYGIRMITYAYVENPWLVLPIETLHGLTFGLLLAAFTNYVYQAAPKGAEGTMLGVLAAVQRGVGGGLSTLVGGWVYGALGGRTMWSIAGFIIFPLSLACTIGFAYLARSYTTQNPMSSKAGSSSDTTDESSLLNANAAYGTTDVSAQC</sequence>
<evidence type="ECO:0000256" key="7">
    <source>
        <dbReference type="SAM" id="SignalP"/>
    </source>
</evidence>
<dbReference type="InterPro" id="IPR036259">
    <property type="entry name" value="MFS_trans_sf"/>
</dbReference>
<comment type="caution">
    <text evidence="9">The sequence shown here is derived from an EMBL/GenBank/DDBJ whole genome shotgun (WGS) entry which is preliminary data.</text>
</comment>
<dbReference type="Gene3D" id="1.20.1250.20">
    <property type="entry name" value="MFS general substrate transporter like domains"/>
    <property type="match status" value="2"/>
</dbReference>
<dbReference type="AlphaFoldDB" id="A0A421FN26"/>
<gene>
    <name evidence="9" type="ORF">BBJ29_003727</name>
</gene>
<feature type="domain" description="Major facilitator superfamily (MFS) profile" evidence="8">
    <location>
        <begin position="332"/>
        <end position="553"/>
    </location>
</feature>
<evidence type="ECO:0000259" key="8">
    <source>
        <dbReference type="PROSITE" id="PS50850"/>
    </source>
</evidence>
<dbReference type="InterPro" id="IPR051717">
    <property type="entry name" value="MFS_MFSD6"/>
</dbReference>
<feature type="signal peptide" evidence="7">
    <location>
        <begin position="1"/>
        <end position="22"/>
    </location>
</feature>
<reference evidence="9 10" key="1">
    <citation type="submission" date="2018-07" db="EMBL/GenBank/DDBJ databases">
        <title>Genome sequencing of oomycete isolates from Chile give support for New Zealand origin for Phytophthora kernoviae and make available the first Nothophytophthora sp. genome.</title>
        <authorList>
            <person name="Studholme D.J."/>
            <person name="Sanfuentes E."/>
            <person name="Panda P."/>
            <person name="Hill R."/>
            <person name="Sambles C."/>
            <person name="Grant M."/>
            <person name="Williams N.M."/>
            <person name="Mcdougal R.L."/>
        </authorList>
    </citation>
    <scope>NUCLEOTIDE SEQUENCE [LARGE SCALE GENOMIC DNA]</scope>
    <source>
        <strain evidence="9">Chile7</strain>
    </source>
</reference>
<dbReference type="Pfam" id="PF12832">
    <property type="entry name" value="MFS_1_like"/>
    <property type="match status" value="1"/>
</dbReference>